<accession>A0A0B4X5L1</accession>
<name>A0A0B4X5L1_9HYPH</name>
<reference evidence="1 2" key="1">
    <citation type="submission" date="2013-11" db="EMBL/GenBank/DDBJ databases">
        <title>Complete genome sequence of Rhizobium gallicum bv. gallicum R602.</title>
        <authorList>
            <person name="Bustos P."/>
            <person name="Santamaria R.I."/>
            <person name="Lozano L."/>
            <person name="Acosta J.L."/>
            <person name="Ormeno-Orrillo E."/>
            <person name="Rogel M.A."/>
            <person name="Romero D."/>
            <person name="Cevallos M.A."/>
            <person name="Martinez-Romero E."/>
            <person name="Gonzalez V."/>
        </authorList>
    </citation>
    <scope>NUCLEOTIDE SEQUENCE [LARGE SCALE GENOMIC DNA]</scope>
    <source>
        <strain evidence="1 2">R602</strain>
    </source>
</reference>
<evidence type="ECO:0000313" key="2">
    <source>
        <dbReference type="Proteomes" id="UP000031368"/>
    </source>
</evidence>
<dbReference type="KEGG" id="rga:RGR602_CH03114"/>
<keyword evidence="2" id="KW-1185">Reference proteome</keyword>
<organism evidence="1 2">
    <name type="scientific">Rhizobium gallicum bv. gallicum R602sp</name>
    <dbReference type="NCBI Taxonomy" id="1041138"/>
    <lineage>
        <taxon>Bacteria</taxon>
        <taxon>Pseudomonadati</taxon>
        <taxon>Pseudomonadota</taxon>
        <taxon>Alphaproteobacteria</taxon>
        <taxon>Hyphomicrobiales</taxon>
        <taxon>Rhizobiaceae</taxon>
        <taxon>Rhizobium/Agrobacterium group</taxon>
        <taxon>Rhizobium</taxon>
    </lineage>
</organism>
<sequence length="55" mass="6373">MKGARFRGIERVAVAVNRTVWKLIQRIAGYVVHLEIRLSAPSNRKALFWLETGHR</sequence>
<dbReference type="EMBL" id="CP006877">
    <property type="protein sequence ID" value="AJD42431.1"/>
    <property type="molecule type" value="Genomic_DNA"/>
</dbReference>
<dbReference type="HOGENOM" id="CLU_3029232_0_0_5"/>
<dbReference type="AlphaFoldDB" id="A0A0B4X5L1"/>
<dbReference type="Proteomes" id="UP000031368">
    <property type="component" value="Chromosome"/>
</dbReference>
<proteinExistence type="predicted"/>
<gene>
    <name evidence="1" type="ORF">RGR602_CH03114</name>
</gene>
<evidence type="ECO:0000313" key="1">
    <source>
        <dbReference type="EMBL" id="AJD42431.1"/>
    </source>
</evidence>
<protein>
    <submittedName>
        <fullName evidence="1">Uncharacterized protein</fullName>
    </submittedName>
</protein>